<sequence>MAKALVGYLAGPSYDHAAPELARLRRRVADLENEVARLKAENDGLVEALGSRVDDVSELLEPVTH</sequence>
<dbReference type="EMBL" id="RDBF01000002">
    <property type="protein sequence ID" value="RLV56936.1"/>
    <property type="molecule type" value="Genomic_DNA"/>
</dbReference>
<dbReference type="OrthoDB" id="3748689at2"/>
<proteinExistence type="predicted"/>
<protein>
    <submittedName>
        <fullName evidence="2">Uncharacterized protein</fullName>
    </submittedName>
</protein>
<evidence type="ECO:0000313" key="3">
    <source>
        <dbReference type="Proteomes" id="UP000282515"/>
    </source>
</evidence>
<comment type="caution">
    <text evidence="2">The sequence shown here is derived from an EMBL/GenBank/DDBJ whole genome shotgun (WGS) entry which is preliminary data.</text>
</comment>
<keyword evidence="3" id="KW-1185">Reference proteome</keyword>
<accession>A0A3L8PND9</accession>
<reference evidence="2 3" key="1">
    <citation type="submission" date="2018-10" db="EMBL/GenBank/DDBJ databases">
        <title>Aeromicrobium sp. 9W16Y-2 whole genome shotgun sequence.</title>
        <authorList>
            <person name="Li F."/>
        </authorList>
    </citation>
    <scope>NUCLEOTIDE SEQUENCE [LARGE SCALE GENOMIC DNA]</scope>
    <source>
        <strain evidence="2 3">9W16Y-2</strain>
    </source>
</reference>
<organism evidence="2 3">
    <name type="scientific">Aeromicrobium phragmitis</name>
    <dbReference type="NCBI Taxonomy" id="2478914"/>
    <lineage>
        <taxon>Bacteria</taxon>
        <taxon>Bacillati</taxon>
        <taxon>Actinomycetota</taxon>
        <taxon>Actinomycetes</taxon>
        <taxon>Propionibacteriales</taxon>
        <taxon>Nocardioidaceae</taxon>
        <taxon>Aeromicrobium</taxon>
    </lineage>
</organism>
<keyword evidence="1" id="KW-0175">Coiled coil</keyword>
<evidence type="ECO:0000256" key="1">
    <source>
        <dbReference type="SAM" id="Coils"/>
    </source>
</evidence>
<name>A0A3L8PND9_9ACTN</name>
<evidence type="ECO:0000313" key="2">
    <source>
        <dbReference type="EMBL" id="RLV56936.1"/>
    </source>
</evidence>
<dbReference type="AlphaFoldDB" id="A0A3L8PND9"/>
<gene>
    <name evidence="2" type="ORF">D9V41_03985</name>
</gene>
<dbReference type="Proteomes" id="UP000282515">
    <property type="component" value="Unassembled WGS sequence"/>
</dbReference>
<feature type="coiled-coil region" evidence="1">
    <location>
        <begin position="21"/>
        <end position="48"/>
    </location>
</feature>